<organism evidence="2 3">
    <name type="scientific">Chlamydomonas reinhardtii</name>
    <name type="common">Chlamydomonas smithii</name>
    <dbReference type="NCBI Taxonomy" id="3055"/>
    <lineage>
        <taxon>Eukaryota</taxon>
        <taxon>Viridiplantae</taxon>
        <taxon>Chlorophyta</taxon>
        <taxon>core chlorophytes</taxon>
        <taxon>Chlorophyceae</taxon>
        <taxon>CS clade</taxon>
        <taxon>Chlamydomonadales</taxon>
        <taxon>Chlamydomonadaceae</taxon>
        <taxon>Chlamydomonas</taxon>
    </lineage>
</organism>
<dbReference type="KEGG" id="cre:CHLRE_03g178750v5"/>
<dbReference type="EMBL" id="CM008964">
    <property type="protein sequence ID" value="PNW85270.1"/>
    <property type="molecule type" value="Genomic_DNA"/>
</dbReference>
<accession>A0A2K3DXL3</accession>
<evidence type="ECO:0000313" key="2">
    <source>
        <dbReference type="EMBL" id="PNW85270.1"/>
    </source>
</evidence>
<dbReference type="RefSeq" id="XP_042926135.1">
    <property type="nucleotide sequence ID" value="XM_043061006.1"/>
</dbReference>
<dbReference type="InParanoid" id="A0A2K3DXL3"/>
<gene>
    <name evidence="2" type="ORF">CHLRE_03g178750v5</name>
</gene>
<reference evidence="2 3" key="1">
    <citation type="journal article" date="2007" name="Science">
        <title>The Chlamydomonas genome reveals the evolution of key animal and plant functions.</title>
        <authorList>
            <person name="Merchant S.S."/>
            <person name="Prochnik S.E."/>
            <person name="Vallon O."/>
            <person name="Harris E.H."/>
            <person name="Karpowicz S.J."/>
            <person name="Witman G.B."/>
            <person name="Terry A."/>
            <person name="Salamov A."/>
            <person name="Fritz-Laylin L.K."/>
            <person name="Marechal-Drouard L."/>
            <person name="Marshall W.F."/>
            <person name="Qu L.H."/>
            <person name="Nelson D.R."/>
            <person name="Sanderfoot A.A."/>
            <person name="Spalding M.H."/>
            <person name="Kapitonov V.V."/>
            <person name="Ren Q."/>
            <person name="Ferris P."/>
            <person name="Lindquist E."/>
            <person name="Shapiro H."/>
            <person name="Lucas S.M."/>
            <person name="Grimwood J."/>
            <person name="Schmutz J."/>
            <person name="Cardol P."/>
            <person name="Cerutti H."/>
            <person name="Chanfreau G."/>
            <person name="Chen C.L."/>
            <person name="Cognat V."/>
            <person name="Croft M.T."/>
            <person name="Dent R."/>
            <person name="Dutcher S."/>
            <person name="Fernandez E."/>
            <person name="Fukuzawa H."/>
            <person name="Gonzalez-Ballester D."/>
            <person name="Gonzalez-Halphen D."/>
            <person name="Hallmann A."/>
            <person name="Hanikenne M."/>
            <person name="Hippler M."/>
            <person name="Inwood W."/>
            <person name="Jabbari K."/>
            <person name="Kalanon M."/>
            <person name="Kuras R."/>
            <person name="Lefebvre P.A."/>
            <person name="Lemaire S.D."/>
            <person name="Lobanov A.V."/>
            <person name="Lohr M."/>
            <person name="Manuell A."/>
            <person name="Meier I."/>
            <person name="Mets L."/>
            <person name="Mittag M."/>
            <person name="Mittelmeier T."/>
            <person name="Moroney J.V."/>
            <person name="Moseley J."/>
            <person name="Napoli C."/>
            <person name="Nedelcu A.M."/>
            <person name="Niyogi K."/>
            <person name="Novoselov S.V."/>
            <person name="Paulsen I.T."/>
            <person name="Pazour G."/>
            <person name="Purton S."/>
            <person name="Ral J.P."/>
            <person name="Riano-Pachon D.M."/>
            <person name="Riekhof W."/>
            <person name="Rymarquis L."/>
            <person name="Schroda M."/>
            <person name="Stern D."/>
            <person name="Umen J."/>
            <person name="Willows R."/>
            <person name="Wilson N."/>
            <person name="Zimmer S.L."/>
            <person name="Allmer J."/>
            <person name="Balk J."/>
            <person name="Bisova K."/>
            <person name="Chen C.J."/>
            <person name="Elias M."/>
            <person name="Gendler K."/>
            <person name="Hauser C."/>
            <person name="Lamb M.R."/>
            <person name="Ledford H."/>
            <person name="Long J.C."/>
            <person name="Minagawa J."/>
            <person name="Page M.D."/>
            <person name="Pan J."/>
            <person name="Pootakham W."/>
            <person name="Roje S."/>
            <person name="Rose A."/>
            <person name="Stahlberg E."/>
            <person name="Terauchi A.M."/>
            <person name="Yang P."/>
            <person name="Ball S."/>
            <person name="Bowler C."/>
            <person name="Dieckmann C.L."/>
            <person name="Gladyshev V.N."/>
            <person name="Green P."/>
            <person name="Jorgensen R."/>
            <person name="Mayfield S."/>
            <person name="Mueller-Roeber B."/>
            <person name="Rajamani S."/>
            <person name="Sayre R.T."/>
            <person name="Brokstein P."/>
            <person name="Dubchak I."/>
            <person name="Goodstein D."/>
            <person name="Hornick L."/>
            <person name="Huang Y.W."/>
            <person name="Jhaveri J."/>
            <person name="Luo Y."/>
            <person name="Martinez D."/>
            <person name="Ngau W.C."/>
            <person name="Otillar B."/>
            <person name="Poliakov A."/>
            <person name="Porter A."/>
            <person name="Szajkowski L."/>
            <person name="Werner G."/>
            <person name="Zhou K."/>
            <person name="Grigoriev I.V."/>
            <person name="Rokhsar D.S."/>
            <person name="Grossman A.R."/>
        </authorList>
    </citation>
    <scope>NUCLEOTIDE SEQUENCE [LARGE SCALE GENOMIC DNA]</scope>
    <source>
        <strain evidence="3">CC-503</strain>
    </source>
</reference>
<dbReference type="GeneID" id="66052887"/>
<name>A0A2K3DXL3_CHLRE</name>
<dbReference type="OMA" id="HRIRDNE"/>
<dbReference type="Proteomes" id="UP000006906">
    <property type="component" value="Chromosome 3"/>
</dbReference>
<keyword evidence="3" id="KW-1185">Reference proteome</keyword>
<dbReference type="AlphaFoldDB" id="A0A2K3DXL3"/>
<feature type="region of interest" description="Disordered" evidence="1">
    <location>
        <begin position="73"/>
        <end position="107"/>
    </location>
</feature>
<sequence length="453" mass="47657">MDASSSLPSPAQLENGLTQDLLTLLDEQAGDANDLDLLRSDLFSGVLFGEGGQLLQSVPSVNNGNSLAAAATTSTDCTDSAGQPSSRPAGSKRAAPSKRESKHRIRDNEKLRELEALAAAKLEQFLTLTRRNADLKLRNTVLSEALLIRDVQLSTSAGRPLSTGPLPPELQGATSMAAVVRIAGSMKIVCLQEPAQDVETIRAMGRQQLLDQHRAFLAELSAPLLAFEDNPADEAAAEAIRAVLARLSALYRTASVLSPETVAVMLQTHMETREVVSAPAGHWTAVLQKLDLSPQQVAELGAMWGLFRGLMDKITQERRDLNARLSQGLAQQEQKEAQRAAANAAASAAAAASGSGGAAAADGGPFRRQSSSSGVGGGGGGAVLHHQLEVPPEAEVLPALSRNLRKESAAHLLLRGFMFGRLLSILQAARVMVHSYPWFPNATALTAAAAGAE</sequence>
<proteinExistence type="predicted"/>
<feature type="region of interest" description="Disordered" evidence="1">
    <location>
        <begin position="357"/>
        <end position="384"/>
    </location>
</feature>
<dbReference type="OrthoDB" id="543852at2759"/>
<evidence type="ECO:0000313" key="3">
    <source>
        <dbReference type="Proteomes" id="UP000006906"/>
    </source>
</evidence>
<dbReference type="STRING" id="3055.A0A2K3DXL3"/>
<protein>
    <submittedName>
        <fullName evidence="2">Uncharacterized protein</fullName>
    </submittedName>
</protein>
<dbReference type="Gramene" id="PNW85270">
    <property type="protein sequence ID" value="PNW85270"/>
    <property type="gene ID" value="CHLRE_03g178750v5"/>
</dbReference>
<evidence type="ECO:0000256" key="1">
    <source>
        <dbReference type="SAM" id="MobiDB-lite"/>
    </source>
</evidence>